<evidence type="ECO:0000256" key="3">
    <source>
        <dbReference type="ARBA" id="ARBA00023274"/>
    </source>
</evidence>
<dbReference type="Gene3D" id="3.30.1370.30">
    <property type="match status" value="1"/>
</dbReference>
<dbReference type="GO" id="GO:1990904">
    <property type="term" value="C:ribonucleoprotein complex"/>
    <property type="evidence" value="ECO:0007669"/>
    <property type="project" value="UniProtKB-KW"/>
</dbReference>
<sequence length="131" mass="15672">MLYTLNLFINKIRIAIFNKKKKIYIKYIKFFIKILYLLKKEGFIYNFVIINHIFHLKKKVKIYLKYYNNKSVINKITLMSKLSKKIYVKYNKIPIIINNYGICVLSTSKGIMTGYNAIKNKIGGQCLFYIY</sequence>
<reference evidence="8" key="1">
    <citation type="submission" date="2024-06" db="EMBL/GenBank/DDBJ databases">
        <title>Diversity, functionality, and evolutionary history of bacterial symbionts in false click beetles (Coleoptera, Throscidae).</title>
        <authorList>
            <person name="Wierz J.C."/>
            <person name="Malm H."/>
            <person name="Kaltenpoth M."/>
            <person name="Engl T."/>
        </authorList>
    </citation>
    <scope>NUCLEOTIDE SEQUENCE</scope>
    <source>
        <strain evidence="8">Ttur</strain>
    </source>
</reference>
<dbReference type="PANTHER" id="PTHR11758">
    <property type="entry name" value="40S RIBOSOMAL PROTEIN S15A"/>
    <property type="match status" value="1"/>
</dbReference>
<dbReference type="GO" id="GO:0005840">
    <property type="term" value="C:ribosome"/>
    <property type="evidence" value="ECO:0007669"/>
    <property type="project" value="UniProtKB-KW"/>
</dbReference>
<comment type="similarity">
    <text evidence="1 7">Belongs to the universal ribosomal protein uS8 family.</text>
</comment>
<dbReference type="Gene3D" id="3.30.1490.10">
    <property type="match status" value="1"/>
</dbReference>
<dbReference type="InterPro" id="IPR000630">
    <property type="entry name" value="Ribosomal_uS8"/>
</dbReference>
<dbReference type="AlphaFoldDB" id="A0AAU7ZXF9"/>
<evidence type="ECO:0000256" key="2">
    <source>
        <dbReference type="ARBA" id="ARBA00022980"/>
    </source>
</evidence>
<dbReference type="EMBL" id="CP158689">
    <property type="protein sequence ID" value="XCC45267.1"/>
    <property type="molecule type" value="Genomic_DNA"/>
</dbReference>
<dbReference type="SUPFAM" id="SSF56047">
    <property type="entry name" value="Ribosomal protein S8"/>
    <property type="match status" value="1"/>
</dbReference>
<accession>A0AAU7ZXF9</accession>
<dbReference type="GO" id="GO:0003735">
    <property type="term" value="F:structural constituent of ribosome"/>
    <property type="evidence" value="ECO:0007669"/>
    <property type="project" value="InterPro"/>
</dbReference>
<evidence type="ECO:0000256" key="4">
    <source>
        <dbReference type="ARBA" id="ARBA00035258"/>
    </source>
</evidence>
<evidence type="ECO:0000313" key="8">
    <source>
        <dbReference type="EMBL" id="XCC45267.1"/>
    </source>
</evidence>
<evidence type="ECO:0000256" key="5">
    <source>
        <dbReference type="ARBA" id="ARBA00035525"/>
    </source>
</evidence>
<dbReference type="InterPro" id="IPR035987">
    <property type="entry name" value="Ribosomal_uS8_sf"/>
</dbReference>
<dbReference type="FunFam" id="3.30.1490.10:FF:000001">
    <property type="entry name" value="30S ribosomal protein S8"/>
    <property type="match status" value="1"/>
</dbReference>
<name>A0AAU7ZXF9_9FLAO</name>
<evidence type="ECO:0000256" key="1">
    <source>
        <dbReference type="ARBA" id="ARBA00006471"/>
    </source>
</evidence>
<keyword evidence="3 7" id="KW-0687">Ribonucleoprotein</keyword>
<proteinExistence type="inferred from homology"/>
<dbReference type="GO" id="GO:0005737">
    <property type="term" value="C:cytoplasm"/>
    <property type="evidence" value="ECO:0007669"/>
    <property type="project" value="UniProtKB-ARBA"/>
</dbReference>
<organism evidence="8">
    <name type="scientific">Candidatus Shikimatogenerans sp. Ttur</name>
    <dbReference type="NCBI Taxonomy" id="3158569"/>
    <lineage>
        <taxon>Bacteria</taxon>
        <taxon>Pseudomonadati</taxon>
        <taxon>Bacteroidota</taxon>
        <taxon>Flavobacteriia</taxon>
        <taxon>Flavobacteriales</taxon>
        <taxon>Candidatus Shikimatogenerans</taxon>
    </lineage>
</organism>
<dbReference type="Pfam" id="PF00410">
    <property type="entry name" value="Ribosomal_S8"/>
    <property type="match status" value="1"/>
</dbReference>
<dbReference type="GO" id="GO:0006412">
    <property type="term" value="P:translation"/>
    <property type="evidence" value="ECO:0007669"/>
    <property type="project" value="InterPro"/>
</dbReference>
<protein>
    <recommendedName>
        <fullName evidence="4">Small ribosomal subunit protein uS8</fullName>
    </recommendedName>
    <alternativeName>
        <fullName evidence="5">30S ribosomal protein S8</fullName>
    </alternativeName>
</protein>
<comment type="subunit">
    <text evidence="6">Part of the 30S ribosomal subunit. Contacts proteins S5 and S12.</text>
</comment>
<dbReference type="PROSITE" id="PS00053">
    <property type="entry name" value="RIBOSOMAL_S8"/>
    <property type="match status" value="1"/>
</dbReference>
<evidence type="ECO:0000256" key="7">
    <source>
        <dbReference type="RuleBase" id="RU003660"/>
    </source>
</evidence>
<gene>
    <name evidence="8" type="primary">rpsH</name>
    <name evidence="8" type="ORF">ABUS76_00655</name>
</gene>
<dbReference type="InterPro" id="IPR047863">
    <property type="entry name" value="Ribosomal_uS8_CS"/>
</dbReference>
<keyword evidence="2 7" id="KW-0689">Ribosomal protein</keyword>
<evidence type="ECO:0000256" key="6">
    <source>
        <dbReference type="ARBA" id="ARBA00046740"/>
    </source>
</evidence>